<dbReference type="GO" id="GO:0016042">
    <property type="term" value="P:lipid catabolic process"/>
    <property type="evidence" value="ECO:0007669"/>
    <property type="project" value="UniProtKB-UniRule"/>
</dbReference>
<reference evidence="6" key="1">
    <citation type="submission" date="2020-07" db="EMBL/GenBank/DDBJ databases">
        <title>Huge and variable diversity of episymbiotic CPR bacteria and DPANN archaea in groundwater ecosystems.</title>
        <authorList>
            <person name="He C.Y."/>
            <person name="Keren R."/>
            <person name="Whittaker M."/>
            <person name="Farag I.F."/>
            <person name="Doudna J."/>
            <person name="Cate J.H.D."/>
            <person name="Banfield J.F."/>
        </authorList>
    </citation>
    <scope>NUCLEOTIDE SEQUENCE</scope>
    <source>
        <strain evidence="6">NC_groundwater_1586_Pr3_B-0.1um_66_15</strain>
    </source>
</reference>
<feature type="short sequence motif" description="DGA/G" evidence="4">
    <location>
        <begin position="155"/>
        <end position="157"/>
    </location>
</feature>
<dbReference type="PROSITE" id="PS51635">
    <property type="entry name" value="PNPLA"/>
    <property type="match status" value="1"/>
</dbReference>
<dbReference type="InterPro" id="IPR016035">
    <property type="entry name" value="Acyl_Trfase/lysoPLipase"/>
</dbReference>
<protein>
    <submittedName>
        <fullName evidence="6">Patatin-like phospholipase family protein</fullName>
    </submittedName>
</protein>
<dbReference type="Proteomes" id="UP000782610">
    <property type="component" value="Unassembled WGS sequence"/>
</dbReference>
<dbReference type="Pfam" id="PF01734">
    <property type="entry name" value="Patatin"/>
    <property type="match status" value="1"/>
</dbReference>
<evidence type="ECO:0000313" key="6">
    <source>
        <dbReference type="EMBL" id="MBI4922251.1"/>
    </source>
</evidence>
<dbReference type="EMBL" id="JACRAF010000029">
    <property type="protein sequence ID" value="MBI4922251.1"/>
    <property type="molecule type" value="Genomic_DNA"/>
</dbReference>
<evidence type="ECO:0000313" key="7">
    <source>
        <dbReference type="Proteomes" id="UP000782610"/>
    </source>
</evidence>
<dbReference type="AlphaFoldDB" id="A0A933NYP9"/>
<dbReference type="Gene3D" id="3.40.1090.10">
    <property type="entry name" value="Cytosolic phospholipase A2 catalytic domain"/>
    <property type="match status" value="2"/>
</dbReference>
<evidence type="ECO:0000256" key="1">
    <source>
        <dbReference type="ARBA" id="ARBA00022801"/>
    </source>
</evidence>
<keyword evidence="2 4" id="KW-0442">Lipid degradation</keyword>
<dbReference type="PANTHER" id="PTHR14226:SF76">
    <property type="entry name" value="NTE FAMILY PROTEIN RSSA"/>
    <property type="match status" value="1"/>
</dbReference>
<feature type="short sequence motif" description="GXSXG" evidence="4">
    <location>
        <begin position="39"/>
        <end position="43"/>
    </location>
</feature>
<dbReference type="SUPFAM" id="SSF52151">
    <property type="entry name" value="FabD/lysophospholipase-like"/>
    <property type="match status" value="1"/>
</dbReference>
<evidence type="ECO:0000256" key="2">
    <source>
        <dbReference type="ARBA" id="ARBA00022963"/>
    </source>
</evidence>
<evidence type="ECO:0000256" key="4">
    <source>
        <dbReference type="PROSITE-ProRule" id="PRU01161"/>
    </source>
</evidence>
<name>A0A933NYP9_9HYPH</name>
<gene>
    <name evidence="6" type="ORF">HY834_10910</name>
</gene>
<feature type="active site" description="Nucleophile" evidence="4">
    <location>
        <position position="41"/>
    </location>
</feature>
<organism evidence="6 7">
    <name type="scientific">Devosia nanyangense</name>
    <dbReference type="NCBI Taxonomy" id="1228055"/>
    <lineage>
        <taxon>Bacteria</taxon>
        <taxon>Pseudomonadati</taxon>
        <taxon>Pseudomonadota</taxon>
        <taxon>Alphaproteobacteria</taxon>
        <taxon>Hyphomicrobiales</taxon>
        <taxon>Devosiaceae</taxon>
        <taxon>Devosia</taxon>
    </lineage>
</organism>
<evidence type="ECO:0000259" key="5">
    <source>
        <dbReference type="PROSITE" id="PS51635"/>
    </source>
</evidence>
<proteinExistence type="predicted"/>
<feature type="domain" description="PNPLA" evidence="5">
    <location>
        <begin position="8"/>
        <end position="168"/>
    </location>
</feature>
<dbReference type="PANTHER" id="PTHR14226">
    <property type="entry name" value="NEUROPATHY TARGET ESTERASE/SWISS CHEESE D.MELANOGASTER"/>
    <property type="match status" value="1"/>
</dbReference>
<sequence>MSRPKIGLALGSGAARGWAHIGVIEALGEMGIVPDIVCGTSVGALVGAAHVTGRLTQLRDKIAGFTWRDIVSMLDVHVIAGGLIEGVRIEAFLAGLGIVGDIQQSPIPFAAVATDLPTGREIWLQAGPIGRAVRASIGIPGVFSPVRHDESWLLDGGLVNPVPVSLCRALGADIIVAVDLNGDVLGRRFAGQAADAAPPDGGPRREWVDSLLDQLPLSLKTQLGPLAARLLQPEPAAPGYFDVLANSLNIMQDHITRTRLAGEPPHVLLRPQLAEMNWMEFHRAREAIAEGRDCVERAASALRKYFPEARPAAG</sequence>
<comment type="caution">
    <text evidence="6">The sequence shown here is derived from an EMBL/GenBank/DDBJ whole genome shotgun (WGS) entry which is preliminary data.</text>
</comment>
<accession>A0A933NYP9</accession>
<keyword evidence="3 4" id="KW-0443">Lipid metabolism</keyword>
<dbReference type="InterPro" id="IPR002641">
    <property type="entry name" value="PNPLA_dom"/>
</dbReference>
<feature type="active site" description="Proton acceptor" evidence="4">
    <location>
        <position position="155"/>
    </location>
</feature>
<dbReference type="InterPro" id="IPR050301">
    <property type="entry name" value="NTE"/>
</dbReference>
<keyword evidence="1 4" id="KW-0378">Hydrolase</keyword>
<evidence type="ECO:0000256" key="3">
    <source>
        <dbReference type="ARBA" id="ARBA00023098"/>
    </source>
</evidence>
<dbReference type="GO" id="GO:0016787">
    <property type="term" value="F:hydrolase activity"/>
    <property type="evidence" value="ECO:0007669"/>
    <property type="project" value="UniProtKB-UniRule"/>
</dbReference>
<comment type="caution">
    <text evidence="4">Lacks conserved residue(s) required for the propagation of feature annotation.</text>
</comment>